<evidence type="ECO:0000259" key="2">
    <source>
        <dbReference type="PROSITE" id="PS51352"/>
    </source>
</evidence>
<comment type="caution">
    <text evidence="3">The sequence shown here is derived from an EMBL/GenBank/DDBJ whole genome shotgun (WGS) entry which is preliminary data.</text>
</comment>
<feature type="signal peptide" evidence="1">
    <location>
        <begin position="1"/>
        <end position="20"/>
    </location>
</feature>
<dbReference type="PROSITE" id="PS51352">
    <property type="entry name" value="THIOREDOXIN_2"/>
    <property type="match status" value="1"/>
</dbReference>
<dbReference type="InterPro" id="IPR000866">
    <property type="entry name" value="AhpC/TSA"/>
</dbReference>
<feature type="chain" id="PRO_5029767226" evidence="1">
    <location>
        <begin position="21"/>
        <end position="657"/>
    </location>
</feature>
<gene>
    <name evidence="3" type="ORF">GO493_10000</name>
</gene>
<dbReference type="RefSeq" id="WP_157306009.1">
    <property type="nucleotide sequence ID" value="NZ_WRXN01000003.1"/>
</dbReference>
<evidence type="ECO:0000256" key="1">
    <source>
        <dbReference type="SAM" id="SignalP"/>
    </source>
</evidence>
<dbReference type="GO" id="GO:0016491">
    <property type="term" value="F:oxidoreductase activity"/>
    <property type="evidence" value="ECO:0007669"/>
    <property type="project" value="InterPro"/>
</dbReference>
<sequence>MMKLLKVTTLLLLTTSFAFAQKAFQVQPLRPVAGETLTVAYNPDSTILKGLAPVTGIIYLYRNFDWEAHDLNMKMTDTGWTASYLLPEGTMLISCTFSAAGQTDRGGKMTYAWMLTAKDGRQPAGAFAGWAFLRASTIHSTVPDVADSSAFISDDIALFWINNELRDHPESRRRIFYNAVALRKHTGSENADTIVNRQIAFMMSLPDATEEELMDVAKAYRHLLKDWKQADSVENIIVQRFPNGITSRDKWIYKMFRAGQAADTMWKEFVVRFPLKKFSNVETETTNMYYEKVYRARVYSHVMKKNYNILNEMLEDAPLISLTEFERQLVVNQLGHNAVTPEFILPYSKKIMDQIEKLSRQKTGPESKFLSSSQWEGYVLQVAKDAYLGHAALLNTVGQYKEALVFAEKVKNIHGIKNTEFNGLYTELLEKNGRHTEAIQLIENGVRENKVTPEMIAMLKKEYIAKHKNDKGFEAYFESMKSREVLAAQQEHLRSQLIKLPAPAFKLEQMKGGFADLSRMKGKIVVLDFWATWCGPCKAALPGMQMAVDKYKTDDKVAFCFIATQETKPDYRNEIKAFIKEKQYNINVLYDGKNPQTRYLDDTYSKYARLLHISGIPQKLIIDQNGYIRWQSTGYMGSPSALVDEISYVIELLKKEN</sequence>
<dbReference type="InterPro" id="IPR036249">
    <property type="entry name" value="Thioredoxin-like_sf"/>
</dbReference>
<dbReference type="Proteomes" id="UP000461730">
    <property type="component" value="Unassembled WGS sequence"/>
</dbReference>
<protein>
    <submittedName>
        <fullName evidence="3">Redoxin domain-containing protein</fullName>
    </submittedName>
</protein>
<dbReference type="AlphaFoldDB" id="A0A7K1U2J0"/>
<keyword evidence="1" id="KW-0732">Signal</keyword>
<dbReference type="CDD" id="cd02966">
    <property type="entry name" value="TlpA_like_family"/>
    <property type="match status" value="1"/>
</dbReference>
<dbReference type="Gene3D" id="3.40.30.10">
    <property type="entry name" value="Glutaredoxin"/>
    <property type="match status" value="1"/>
</dbReference>
<dbReference type="InterPro" id="IPR013766">
    <property type="entry name" value="Thioredoxin_domain"/>
</dbReference>
<evidence type="ECO:0000313" key="4">
    <source>
        <dbReference type="Proteomes" id="UP000461730"/>
    </source>
</evidence>
<accession>A0A7K1U2J0</accession>
<dbReference type="SUPFAM" id="SSF52833">
    <property type="entry name" value="Thioredoxin-like"/>
    <property type="match status" value="1"/>
</dbReference>
<name>A0A7K1U2J0_9BACT</name>
<dbReference type="EMBL" id="WRXN01000003">
    <property type="protein sequence ID" value="MVT08592.1"/>
    <property type="molecule type" value="Genomic_DNA"/>
</dbReference>
<dbReference type="PANTHER" id="PTHR42852">
    <property type="entry name" value="THIOL:DISULFIDE INTERCHANGE PROTEIN DSBE"/>
    <property type="match status" value="1"/>
</dbReference>
<organism evidence="3 4">
    <name type="scientific">Chitinophaga tropicalis</name>
    <dbReference type="NCBI Taxonomy" id="2683588"/>
    <lineage>
        <taxon>Bacteria</taxon>
        <taxon>Pseudomonadati</taxon>
        <taxon>Bacteroidota</taxon>
        <taxon>Chitinophagia</taxon>
        <taxon>Chitinophagales</taxon>
        <taxon>Chitinophagaceae</taxon>
        <taxon>Chitinophaga</taxon>
    </lineage>
</organism>
<proteinExistence type="predicted"/>
<dbReference type="InterPro" id="IPR050553">
    <property type="entry name" value="Thioredoxin_ResA/DsbE_sf"/>
</dbReference>
<dbReference type="Pfam" id="PF00578">
    <property type="entry name" value="AhpC-TSA"/>
    <property type="match status" value="1"/>
</dbReference>
<evidence type="ECO:0000313" key="3">
    <source>
        <dbReference type="EMBL" id="MVT08592.1"/>
    </source>
</evidence>
<keyword evidence="4" id="KW-1185">Reference proteome</keyword>
<dbReference type="GO" id="GO:0016209">
    <property type="term" value="F:antioxidant activity"/>
    <property type="evidence" value="ECO:0007669"/>
    <property type="project" value="InterPro"/>
</dbReference>
<reference evidence="3 4" key="1">
    <citation type="submission" date="2019-12" db="EMBL/GenBank/DDBJ databases">
        <title>Chitinophaga sp. strain ysch24 (GDMCC 1.1355), whole genome shotgun sequence.</title>
        <authorList>
            <person name="Zhang X."/>
        </authorList>
    </citation>
    <scope>NUCLEOTIDE SEQUENCE [LARGE SCALE GENOMIC DNA]</scope>
    <source>
        <strain evidence="4">ysch24</strain>
    </source>
</reference>
<dbReference type="PANTHER" id="PTHR42852:SF17">
    <property type="entry name" value="THIOREDOXIN-LIKE PROTEIN HI_1115"/>
    <property type="match status" value="1"/>
</dbReference>
<feature type="domain" description="Thioredoxin" evidence="2">
    <location>
        <begin position="496"/>
        <end position="655"/>
    </location>
</feature>